<evidence type="ECO:0000313" key="10">
    <source>
        <dbReference type="EMBL" id="KAF6214079.1"/>
    </source>
</evidence>
<evidence type="ECO:0000256" key="4">
    <source>
        <dbReference type="ARBA" id="ARBA00022729"/>
    </source>
</evidence>
<evidence type="ECO:0008006" key="12">
    <source>
        <dbReference type="Google" id="ProtNLM"/>
    </source>
</evidence>
<dbReference type="InterPro" id="IPR031424">
    <property type="entry name" value="QVR-like"/>
</dbReference>
<dbReference type="Proteomes" id="UP000466442">
    <property type="component" value="Unassembled WGS sequence"/>
</dbReference>
<dbReference type="PANTHER" id="PTHR33562">
    <property type="entry name" value="ATILLA, ISOFORM B-RELATED-RELATED"/>
    <property type="match status" value="1"/>
</dbReference>
<dbReference type="EMBL" id="WIXP02000003">
    <property type="protein sequence ID" value="KAF6214079.1"/>
    <property type="molecule type" value="Genomic_DNA"/>
</dbReference>
<dbReference type="OrthoDB" id="6420171at2759"/>
<keyword evidence="5 9" id="KW-1133">Transmembrane helix</keyword>
<comment type="caution">
    <text evidence="10">The sequence shown here is derived from an EMBL/GenBank/DDBJ whole genome shotgun (WGS) entry which is preliminary data.</text>
</comment>
<evidence type="ECO:0000256" key="3">
    <source>
        <dbReference type="ARBA" id="ARBA00022692"/>
    </source>
</evidence>
<sequence length="266" mass="29888">MPETRYPKIVLLETIRKNIYWAEELKRLAVRAGCELSFETGNSRLFDSQLENLLEAWRAQHREEITARALASSNSLYGELDLTLHAIDREGFTVAVNLGVFTSLQSASQAGRRAIMGLTTTVICVAAVTTLTIFLFPSSVSGIYCFQCNSQFDDNCAHIAPNDTSSPYYRKCRDEEHTKNFNGTKQYFCRKIVQKIYDRDGLTRVVRRCGWVPHKLPCYGYNNKGHEDIVCQCFTDACNAATSLTKSWPITLLSGAAVLLAMAVFK</sequence>
<dbReference type="GO" id="GO:0098552">
    <property type="term" value="C:side of membrane"/>
    <property type="evidence" value="ECO:0007669"/>
    <property type="project" value="UniProtKB-KW"/>
</dbReference>
<evidence type="ECO:0000256" key="2">
    <source>
        <dbReference type="ARBA" id="ARBA00022622"/>
    </source>
</evidence>
<proteinExistence type="predicted"/>
<gene>
    <name evidence="10" type="ORF">GE061_011810</name>
</gene>
<organism evidence="10 11">
    <name type="scientific">Apolygus lucorum</name>
    <name type="common">Small green plant bug</name>
    <name type="synonym">Lygocoris lucorum</name>
    <dbReference type="NCBI Taxonomy" id="248454"/>
    <lineage>
        <taxon>Eukaryota</taxon>
        <taxon>Metazoa</taxon>
        <taxon>Ecdysozoa</taxon>
        <taxon>Arthropoda</taxon>
        <taxon>Hexapoda</taxon>
        <taxon>Insecta</taxon>
        <taxon>Pterygota</taxon>
        <taxon>Neoptera</taxon>
        <taxon>Paraneoptera</taxon>
        <taxon>Hemiptera</taxon>
        <taxon>Heteroptera</taxon>
        <taxon>Panheteroptera</taxon>
        <taxon>Cimicomorpha</taxon>
        <taxon>Miridae</taxon>
        <taxon>Mirini</taxon>
        <taxon>Apolygus</taxon>
    </lineage>
</organism>
<evidence type="ECO:0000256" key="9">
    <source>
        <dbReference type="SAM" id="Phobius"/>
    </source>
</evidence>
<evidence type="ECO:0000256" key="5">
    <source>
        <dbReference type="ARBA" id="ARBA00022989"/>
    </source>
</evidence>
<evidence type="ECO:0000256" key="6">
    <source>
        <dbReference type="ARBA" id="ARBA00023136"/>
    </source>
</evidence>
<evidence type="ECO:0000256" key="8">
    <source>
        <dbReference type="ARBA" id="ARBA00023288"/>
    </source>
</evidence>
<keyword evidence="7" id="KW-0325">Glycoprotein</keyword>
<feature type="transmembrane region" description="Helical" evidence="9">
    <location>
        <begin position="114"/>
        <end position="136"/>
    </location>
</feature>
<dbReference type="AlphaFoldDB" id="A0A8S9XZY8"/>
<comment type="subcellular location">
    <subcellularLocation>
        <location evidence="1">Membrane</location>
        <topology evidence="1">Lipid-anchor</topology>
        <topology evidence="1">GPI-anchor</topology>
    </subcellularLocation>
</comment>
<protein>
    <recommendedName>
        <fullName evidence="12">Protein sleepless</fullName>
    </recommendedName>
</protein>
<evidence type="ECO:0000256" key="7">
    <source>
        <dbReference type="ARBA" id="ARBA00023180"/>
    </source>
</evidence>
<keyword evidence="4" id="KW-0732">Signal</keyword>
<reference evidence="10" key="1">
    <citation type="journal article" date="2021" name="Mol. Ecol. Resour.">
        <title>Apolygus lucorum genome provides insights into omnivorousness and mesophyll feeding.</title>
        <authorList>
            <person name="Liu Y."/>
            <person name="Liu H."/>
            <person name="Wang H."/>
            <person name="Huang T."/>
            <person name="Liu B."/>
            <person name="Yang B."/>
            <person name="Yin L."/>
            <person name="Li B."/>
            <person name="Zhang Y."/>
            <person name="Zhang S."/>
            <person name="Jiang F."/>
            <person name="Zhang X."/>
            <person name="Ren Y."/>
            <person name="Wang B."/>
            <person name="Wang S."/>
            <person name="Lu Y."/>
            <person name="Wu K."/>
            <person name="Fan W."/>
            <person name="Wang G."/>
        </authorList>
    </citation>
    <scope>NUCLEOTIDE SEQUENCE</scope>
    <source>
        <strain evidence="10">12Hb</strain>
    </source>
</reference>
<dbReference type="InterPro" id="IPR050975">
    <property type="entry name" value="Sleep_regulator"/>
</dbReference>
<dbReference type="Pfam" id="PF17064">
    <property type="entry name" value="QVR"/>
    <property type="match status" value="1"/>
</dbReference>
<keyword evidence="11" id="KW-1185">Reference proteome</keyword>
<keyword evidence="8" id="KW-0449">Lipoprotein</keyword>
<dbReference type="PANTHER" id="PTHR33562:SF23">
    <property type="entry name" value="PROTEIN QUIVER"/>
    <property type="match status" value="1"/>
</dbReference>
<name>A0A8S9XZY8_APOLU</name>
<keyword evidence="3 9" id="KW-0812">Transmembrane</keyword>
<evidence type="ECO:0000256" key="1">
    <source>
        <dbReference type="ARBA" id="ARBA00004589"/>
    </source>
</evidence>
<keyword evidence="6 9" id="KW-0472">Membrane</keyword>
<dbReference type="GO" id="GO:0030431">
    <property type="term" value="P:sleep"/>
    <property type="evidence" value="ECO:0007669"/>
    <property type="project" value="InterPro"/>
</dbReference>
<dbReference type="GO" id="GO:0032222">
    <property type="term" value="P:regulation of synaptic transmission, cholinergic"/>
    <property type="evidence" value="ECO:0007669"/>
    <property type="project" value="InterPro"/>
</dbReference>
<accession>A0A8S9XZY8</accession>
<keyword evidence="2" id="KW-0336">GPI-anchor</keyword>
<evidence type="ECO:0000313" key="11">
    <source>
        <dbReference type="Proteomes" id="UP000466442"/>
    </source>
</evidence>
<feature type="transmembrane region" description="Helical" evidence="9">
    <location>
        <begin position="248"/>
        <end position="265"/>
    </location>
</feature>